<name>A0AAU7BM14_9PSED</name>
<proteinExistence type="predicted"/>
<accession>A0AAU7BM14</accession>
<reference evidence="1" key="1">
    <citation type="journal article" date="2019" name="Microbiol. Resour. Announc.">
        <title>Draft Genome Sequences of Five Environmental Bacterial Isolates That Degrade Polyethylene Terephthalate Plastic.</title>
        <authorList>
            <person name="Leon-Zayas R."/>
            <person name="Roberts C."/>
            <person name="Vague M."/>
            <person name="Mellies J.L."/>
        </authorList>
    </citation>
    <scope>NUCLEOTIDE SEQUENCE</scope>
    <source>
        <strain evidence="1">13.2</strain>
    </source>
</reference>
<dbReference type="EMBL" id="CP157179">
    <property type="protein sequence ID" value="XBG33665.1"/>
    <property type="molecule type" value="Genomic_DNA"/>
</dbReference>
<dbReference type="AlphaFoldDB" id="A0AAU7BM14"/>
<evidence type="ECO:0000313" key="1">
    <source>
        <dbReference type="EMBL" id="XBG33665.1"/>
    </source>
</evidence>
<protein>
    <submittedName>
        <fullName evidence="1">Uncharacterized protein</fullName>
    </submittedName>
</protein>
<sequence length="322" mass="36143">MPATHAHNLKHAVAAQFASRPTLRQVVGEQVMKVILEHYPLVGVHRPEMTSAAPLYLMSLQPDGVWRPQPLVDVVLQALLAAKPLDLAPAGDYRLSLNPPRRFFAIESSFETAEGDLIEPARLTDGLNALLPMLLWHFQRAQIDYWNGDGTIDRDLWLQQLLRANLLDGLKDEALDDEQRKLLRDLMMGNRTGLDVQLVRVALREGEDTFHELLPGLLITASSEVRELTLWCSPEGLVRSFDAQAAFGAALQIQMAGRYRFDELNWQGLTVEGDAFALYSASLLEILLERGPPALECDRQRRPTGALLPLGLRPHIIFRRVQ</sequence>
<gene>
    <name evidence="1" type="ORF">ABH853_13360</name>
</gene>
<organism evidence="1">
    <name type="scientific">Pseudomonas sp. 13.2</name>
    <dbReference type="NCBI Taxonomy" id="3144665"/>
    <lineage>
        <taxon>Bacteria</taxon>
        <taxon>Pseudomonadati</taxon>
        <taxon>Pseudomonadota</taxon>
        <taxon>Gammaproteobacteria</taxon>
        <taxon>Pseudomonadales</taxon>
        <taxon>Pseudomonadaceae</taxon>
        <taxon>Pseudomonas</taxon>
    </lineage>
</organism>
<reference evidence="1" key="2">
    <citation type="submission" date="2024-05" db="EMBL/GenBank/DDBJ databases">
        <authorList>
            <person name="Mellies J."/>
            <person name="Newton I."/>
        </authorList>
    </citation>
    <scope>NUCLEOTIDE SEQUENCE</scope>
    <source>
        <strain evidence="1">13.2</strain>
    </source>
</reference>